<feature type="compositionally biased region" description="Polar residues" evidence="8">
    <location>
        <begin position="339"/>
        <end position="363"/>
    </location>
</feature>
<protein>
    <submittedName>
        <fullName evidence="10">WGS project CCBQ000000000 data, contig 00015</fullName>
    </submittedName>
</protein>
<dbReference type="PROSITE" id="PS50158">
    <property type="entry name" value="ZF_CCHC"/>
    <property type="match status" value="3"/>
</dbReference>
<dbReference type="EMBL" id="CCBQ010000045">
    <property type="protein sequence ID" value="CDO95601.1"/>
    <property type="molecule type" value="Genomic_DNA"/>
</dbReference>
<dbReference type="SMART" id="SM00343">
    <property type="entry name" value="ZnF_C2HC"/>
    <property type="match status" value="5"/>
</dbReference>
<evidence type="ECO:0000256" key="8">
    <source>
        <dbReference type="SAM" id="MobiDB-lite"/>
    </source>
</evidence>
<dbReference type="GO" id="GO:0071036">
    <property type="term" value="P:nuclear polyadenylation-dependent snoRNA catabolic process"/>
    <property type="evidence" value="ECO:0007669"/>
    <property type="project" value="TreeGrafter"/>
</dbReference>
<reference evidence="10 11" key="1">
    <citation type="submission" date="2014-03" db="EMBL/GenBank/DDBJ databases">
        <title>The genome of Kluyveromyces dobzhanskii.</title>
        <authorList>
            <person name="Nystedt B."/>
            <person name="Astrom S."/>
        </authorList>
    </citation>
    <scope>NUCLEOTIDE SEQUENCE [LARGE SCALE GENOMIC DNA]</scope>
    <source>
        <strain evidence="10 11">CBS 2104</strain>
    </source>
</reference>
<dbReference type="GO" id="GO:0071037">
    <property type="term" value="P:nuclear polyadenylation-dependent snRNA catabolic process"/>
    <property type="evidence" value="ECO:0007669"/>
    <property type="project" value="TreeGrafter"/>
</dbReference>
<evidence type="ECO:0000256" key="6">
    <source>
        <dbReference type="ARBA" id="ARBA00023242"/>
    </source>
</evidence>
<feature type="domain" description="CCHC-type" evidence="9">
    <location>
        <begin position="74"/>
        <end position="89"/>
    </location>
</feature>
<keyword evidence="3" id="KW-0677">Repeat</keyword>
<dbReference type="Pfam" id="PF00098">
    <property type="entry name" value="zf-CCHC"/>
    <property type="match status" value="2"/>
</dbReference>
<evidence type="ECO:0000259" key="9">
    <source>
        <dbReference type="PROSITE" id="PS50158"/>
    </source>
</evidence>
<dbReference type="OrthoDB" id="7608935at2759"/>
<keyword evidence="6" id="KW-0539">Nucleus</keyword>
<dbReference type="GO" id="GO:0003723">
    <property type="term" value="F:RNA binding"/>
    <property type="evidence" value="ECO:0007669"/>
    <property type="project" value="TreeGrafter"/>
</dbReference>
<dbReference type="Pfam" id="PF21759">
    <property type="entry name" value="AIR2-like_ZnK4"/>
    <property type="match status" value="1"/>
</dbReference>
<keyword evidence="4 7" id="KW-0863">Zinc-finger</keyword>
<dbReference type="GO" id="GO:0043633">
    <property type="term" value="P:polyadenylation-dependent RNA catabolic process"/>
    <property type="evidence" value="ECO:0007669"/>
    <property type="project" value="InterPro"/>
</dbReference>
<feature type="domain" description="CCHC-type" evidence="9">
    <location>
        <begin position="112"/>
        <end position="127"/>
    </location>
</feature>
<comment type="caution">
    <text evidence="10">The sequence shown here is derived from an EMBL/GenBank/DDBJ whole genome shotgun (WGS) entry which is preliminary data.</text>
</comment>
<evidence type="ECO:0000256" key="2">
    <source>
        <dbReference type="ARBA" id="ARBA00022723"/>
    </source>
</evidence>
<dbReference type="PIRSF" id="PIRSF018162">
    <property type="entry name" value="PolyA_pol_Air1/2"/>
    <property type="match status" value="1"/>
</dbReference>
<evidence type="ECO:0000256" key="5">
    <source>
        <dbReference type="ARBA" id="ARBA00022833"/>
    </source>
</evidence>
<dbReference type="GO" id="GO:0071035">
    <property type="term" value="P:nuclear polyadenylation-dependent rRNA catabolic process"/>
    <property type="evidence" value="ECO:0007669"/>
    <property type="project" value="TreeGrafter"/>
</dbReference>
<evidence type="ECO:0000313" key="11">
    <source>
        <dbReference type="Proteomes" id="UP000031516"/>
    </source>
</evidence>
<evidence type="ECO:0000256" key="3">
    <source>
        <dbReference type="ARBA" id="ARBA00022737"/>
    </source>
</evidence>
<dbReference type="PANTHER" id="PTHR46543">
    <property type="entry name" value="ZINC FINGER CCHC DOMAIN-CONTAINING PROTEIN 7"/>
    <property type="match status" value="1"/>
</dbReference>
<feature type="compositionally biased region" description="Low complexity" evidence="8">
    <location>
        <begin position="289"/>
        <end position="300"/>
    </location>
</feature>
<dbReference type="GO" id="GO:0008270">
    <property type="term" value="F:zinc ion binding"/>
    <property type="evidence" value="ECO:0007669"/>
    <property type="project" value="UniProtKB-KW"/>
</dbReference>
<name>A0A0A8L942_9SACH</name>
<dbReference type="SUPFAM" id="SSF57756">
    <property type="entry name" value="Retrovirus zinc finger-like domains"/>
    <property type="match status" value="2"/>
</dbReference>
<dbReference type="Proteomes" id="UP000031516">
    <property type="component" value="Unassembled WGS sequence"/>
</dbReference>
<proteinExistence type="predicted"/>
<dbReference type="GO" id="GO:0071039">
    <property type="term" value="P:nuclear polyadenylation-dependent CUT catabolic process"/>
    <property type="evidence" value="ECO:0007669"/>
    <property type="project" value="TreeGrafter"/>
</dbReference>
<evidence type="ECO:0000256" key="7">
    <source>
        <dbReference type="PROSITE-ProRule" id="PRU00047"/>
    </source>
</evidence>
<dbReference type="InterPro" id="IPR049024">
    <property type="entry name" value="AIR2-like_ZnK4"/>
</dbReference>
<evidence type="ECO:0000256" key="4">
    <source>
        <dbReference type="ARBA" id="ARBA00022771"/>
    </source>
</evidence>
<keyword evidence="2" id="KW-0479">Metal-binding</keyword>
<keyword evidence="11" id="KW-1185">Reference proteome</keyword>
<dbReference type="InterPro" id="IPR001878">
    <property type="entry name" value="Znf_CCHC"/>
</dbReference>
<organism evidence="10 11">
    <name type="scientific">Kluyveromyces dobzhanskii CBS 2104</name>
    <dbReference type="NCBI Taxonomy" id="1427455"/>
    <lineage>
        <taxon>Eukaryota</taxon>
        <taxon>Fungi</taxon>
        <taxon>Dikarya</taxon>
        <taxon>Ascomycota</taxon>
        <taxon>Saccharomycotina</taxon>
        <taxon>Saccharomycetes</taxon>
        <taxon>Saccharomycetales</taxon>
        <taxon>Saccharomycetaceae</taxon>
        <taxon>Kluyveromyces</taxon>
    </lineage>
</organism>
<dbReference type="GO" id="GO:0071038">
    <property type="term" value="P:TRAMP-dependent tRNA surveillance pathway"/>
    <property type="evidence" value="ECO:0007669"/>
    <property type="project" value="TreeGrafter"/>
</dbReference>
<sequence length="363" mass="41622">MVVDTMLSEVECADSLPFFKDSSPTYEITDNDKIIAPSIGEVDSDPEKLREIRGHGRYFGVEDGEDGIVEPLPKCNNCSQRGHLKKNCPHVICSYCGIMDDHYSTHCPKTMRCSHCNESGHYRQHCPVKWKRIFCTLCNSSKHSRDRCPSIWRSYCLKDSKQKRLMPLHLIFCYNCGGKGHFGDDCMEGRSSRVPNDDGSAFAGNNLPSLARKDYGRNLKEYKEKAANEYPYDDYDYDNYDFNYDGGDDYYYDNKHSSSKSNKRSAVDYGDAKPSNFYAPPYSKRAKRSNNSSNYNNYGNRPTNPPAPTVKGKVLPPKPTRSHPLDFPRNPNVNIPRYGSSSYQPSNDRYRNYNSYSSFKKRR</sequence>
<dbReference type="Gene3D" id="4.10.60.10">
    <property type="entry name" value="Zinc finger, CCHC-type"/>
    <property type="match status" value="1"/>
</dbReference>
<comment type="subcellular location">
    <subcellularLocation>
        <location evidence="1">Nucleus</location>
    </subcellularLocation>
</comment>
<dbReference type="InterPro" id="IPR051644">
    <property type="entry name" value="TRAMP_AT-DNA-binding"/>
</dbReference>
<dbReference type="PANTHER" id="PTHR46543:SF1">
    <property type="entry name" value="ZINC FINGER CCHC DOMAIN-CONTAINING PROTEIN 7"/>
    <property type="match status" value="1"/>
</dbReference>
<dbReference type="GO" id="GO:0031499">
    <property type="term" value="C:TRAMP complex"/>
    <property type="evidence" value="ECO:0007669"/>
    <property type="project" value="TreeGrafter"/>
</dbReference>
<dbReference type="AlphaFoldDB" id="A0A0A8L942"/>
<gene>
    <name evidence="10" type="ORF">KLDO_g3836</name>
</gene>
<accession>A0A0A8L942</accession>
<evidence type="ECO:0000313" key="10">
    <source>
        <dbReference type="EMBL" id="CDO95601.1"/>
    </source>
</evidence>
<dbReference type="GO" id="GO:0071031">
    <property type="term" value="P:nuclear mRNA surveillance of mRNA 3'-end processing"/>
    <property type="evidence" value="ECO:0007669"/>
    <property type="project" value="TreeGrafter"/>
</dbReference>
<feature type="domain" description="CCHC-type" evidence="9">
    <location>
        <begin position="173"/>
        <end position="186"/>
    </location>
</feature>
<evidence type="ECO:0000256" key="1">
    <source>
        <dbReference type="ARBA" id="ARBA00004123"/>
    </source>
</evidence>
<feature type="region of interest" description="Disordered" evidence="8">
    <location>
        <begin position="255"/>
        <end position="363"/>
    </location>
</feature>
<dbReference type="InterPro" id="IPR016713">
    <property type="entry name" value="Air1/2_Saccharomycetales"/>
</dbReference>
<keyword evidence="5" id="KW-0862">Zinc</keyword>
<dbReference type="InterPro" id="IPR036875">
    <property type="entry name" value="Znf_CCHC_sf"/>
</dbReference>